<evidence type="ECO:0000313" key="3">
    <source>
        <dbReference type="Proteomes" id="UP000011760"/>
    </source>
</evidence>
<dbReference type="InterPro" id="IPR003148">
    <property type="entry name" value="RCK_N"/>
</dbReference>
<proteinExistence type="predicted"/>
<accession>M1UW79</accession>
<dbReference type="AlphaFoldDB" id="M1UW79"/>
<dbReference type="EMBL" id="CP004354">
    <property type="protein sequence ID" value="AGG67892.1"/>
    <property type="molecule type" value="Genomic_DNA"/>
</dbReference>
<name>M1UW79_9CORY</name>
<dbReference type="HOGENOM" id="CLU_046525_3_1_11"/>
<dbReference type="InterPro" id="IPR050721">
    <property type="entry name" value="Trk_Ktr_HKT_K-transport"/>
</dbReference>
<dbReference type="Proteomes" id="UP000011760">
    <property type="component" value="Chromosome"/>
</dbReference>
<dbReference type="PROSITE" id="PS51202">
    <property type="entry name" value="RCK_C"/>
    <property type="match status" value="1"/>
</dbReference>
<protein>
    <submittedName>
        <fullName evidence="2">K+ uptake system</fullName>
    </submittedName>
</protein>
<evidence type="ECO:0000313" key="2">
    <source>
        <dbReference type="EMBL" id="AGG67892.1"/>
    </source>
</evidence>
<dbReference type="Gene3D" id="3.40.50.720">
    <property type="entry name" value="NAD(P)-binding Rossmann-like Domain"/>
    <property type="match status" value="1"/>
</dbReference>
<dbReference type="PANTHER" id="PTHR43833:SF7">
    <property type="entry name" value="KTR SYSTEM POTASSIUM UPTAKE PROTEIN C"/>
    <property type="match status" value="1"/>
</dbReference>
<dbReference type="STRING" id="1121353.H924_12355"/>
<reference evidence="2 3" key="1">
    <citation type="submission" date="2013-02" db="EMBL/GenBank/DDBJ databases">
        <title>The complete genome sequence of Corynebacterium callunae DSM 20147.</title>
        <authorList>
            <person name="Ruckert C."/>
            <person name="Albersmeier A."/>
            <person name="Kalinowski J."/>
        </authorList>
    </citation>
    <scope>NUCLEOTIDE SEQUENCE [LARGE SCALE GENOMIC DNA]</scope>
    <source>
        <strain evidence="2 3">DSM 20147</strain>
    </source>
</reference>
<dbReference type="InterPro" id="IPR036291">
    <property type="entry name" value="NAD(P)-bd_dom_sf"/>
</dbReference>
<dbReference type="GO" id="GO:0006813">
    <property type="term" value="P:potassium ion transport"/>
    <property type="evidence" value="ECO:0007669"/>
    <property type="project" value="InterPro"/>
</dbReference>
<dbReference type="GO" id="GO:0008324">
    <property type="term" value="F:monoatomic cation transmembrane transporter activity"/>
    <property type="evidence" value="ECO:0007669"/>
    <property type="project" value="InterPro"/>
</dbReference>
<dbReference type="Pfam" id="PF02254">
    <property type="entry name" value="TrkA_N"/>
    <property type="match status" value="1"/>
</dbReference>
<dbReference type="RefSeq" id="WP_015652318.1">
    <property type="nucleotide sequence ID" value="NC_020506.1"/>
</dbReference>
<dbReference type="SUPFAM" id="SSF116726">
    <property type="entry name" value="TrkA C-terminal domain-like"/>
    <property type="match status" value="1"/>
</dbReference>
<dbReference type="InterPro" id="IPR036721">
    <property type="entry name" value="RCK_C_sf"/>
</dbReference>
<dbReference type="PATRIC" id="fig|1121353.3.peg.2526"/>
<organism evidence="2 3">
    <name type="scientific">Corynebacterium callunae DSM 20147</name>
    <dbReference type="NCBI Taxonomy" id="1121353"/>
    <lineage>
        <taxon>Bacteria</taxon>
        <taxon>Bacillati</taxon>
        <taxon>Actinomycetota</taxon>
        <taxon>Actinomycetes</taxon>
        <taxon>Mycobacteriales</taxon>
        <taxon>Corynebacteriaceae</taxon>
        <taxon>Corynebacterium</taxon>
    </lineage>
</organism>
<dbReference type="KEGG" id="ccn:H924_12355"/>
<dbReference type="Gene3D" id="3.30.70.1450">
    <property type="entry name" value="Regulator of K+ conductance, C-terminal domain"/>
    <property type="match status" value="1"/>
</dbReference>
<dbReference type="PANTHER" id="PTHR43833">
    <property type="entry name" value="POTASSIUM CHANNEL PROTEIN 2-RELATED-RELATED"/>
    <property type="match status" value="1"/>
</dbReference>
<dbReference type="eggNOG" id="COG0569">
    <property type="taxonomic scope" value="Bacteria"/>
</dbReference>
<feature type="domain" description="RCK C-terminal" evidence="1">
    <location>
        <begin position="148"/>
        <end position="231"/>
    </location>
</feature>
<sequence length="231" mass="25115">MVNVNRQNRIRGRIDIPPVVVLGLGRFGASLAEELSLHGVEVLGMDSDARLVQECSTFLADAATGDTTDRETLIQFGVHEVERVVLGIGSSLEASVLTASNLVDLEVPNIWAKADSDAHAKILTQVGVHNVVRPERDTGRRVAHLIGGRFKDFAQFDEDYGMIKLSPPASMLGKPIDAQKLWQRFRVRVVSIRPAQGMWQPVDNVSALSAGDQIIVAGAPEDLEVFGENRG</sequence>
<dbReference type="SUPFAM" id="SSF51735">
    <property type="entry name" value="NAD(P)-binding Rossmann-fold domains"/>
    <property type="match status" value="1"/>
</dbReference>
<evidence type="ECO:0000259" key="1">
    <source>
        <dbReference type="PROSITE" id="PS51202"/>
    </source>
</evidence>
<keyword evidence="3" id="KW-1185">Reference proteome</keyword>
<dbReference type="InterPro" id="IPR006037">
    <property type="entry name" value="RCK_C"/>
</dbReference>
<gene>
    <name evidence="2" type="ORF">H924_12355</name>
</gene>